<protein>
    <submittedName>
        <fullName evidence="1">Uncharacterized protein</fullName>
    </submittedName>
</protein>
<proteinExistence type="predicted"/>
<keyword evidence="2" id="KW-1185">Reference proteome</keyword>
<organism evidence="1 2">
    <name type="scientific">Catharanthus roseus</name>
    <name type="common">Madagascar periwinkle</name>
    <name type="synonym">Vinca rosea</name>
    <dbReference type="NCBI Taxonomy" id="4058"/>
    <lineage>
        <taxon>Eukaryota</taxon>
        <taxon>Viridiplantae</taxon>
        <taxon>Streptophyta</taxon>
        <taxon>Embryophyta</taxon>
        <taxon>Tracheophyta</taxon>
        <taxon>Spermatophyta</taxon>
        <taxon>Magnoliopsida</taxon>
        <taxon>eudicotyledons</taxon>
        <taxon>Gunneridae</taxon>
        <taxon>Pentapetalae</taxon>
        <taxon>asterids</taxon>
        <taxon>lamiids</taxon>
        <taxon>Gentianales</taxon>
        <taxon>Apocynaceae</taxon>
        <taxon>Rauvolfioideae</taxon>
        <taxon>Vinceae</taxon>
        <taxon>Catharanthinae</taxon>
        <taxon>Catharanthus</taxon>
    </lineage>
</organism>
<sequence>MRFVDKIQAISAVQKWSIQIGREFRVIKKESNPWLLGDNQIHQRTHMPYLGYSKQVSKYDFKVDFKTNIASCCQQSGDPYFKHYPRSLPNGLVFDKFLRIELKSRDHTVTTYNPQVGIYMVKSLIRLDGRDNNVYSLKMNEKLYSCGKWQEYTLLYFHTFAVCTDNGTRPDAYVIDIYSQ</sequence>
<dbReference type="EMBL" id="CM044704">
    <property type="protein sequence ID" value="KAI5669531.1"/>
    <property type="molecule type" value="Genomic_DNA"/>
</dbReference>
<comment type="caution">
    <text evidence="1">The sequence shown here is derived from an EMBL/GenBank/DDBJ whole genome shotgun (WGS) entry which is preliminary data.</text>
</comment>
<name>A0ACC0BA59_CATRO</name>
<dbReference type="Proteomes" id="UP001060085">
    <property type="component" value="Linkage Group LG04"/>
</dbReference>
<reference evidence="2" key="1">
    <citation type="journal article" date="2023" name="Nat. Plants">
        <title>Single-cell RNA sequencing provides a high-resolution roadmap for understanding the multicellular compartmentation of specialized metabolism.</title>
        <authorList>
            <person name="Sun S."/>
            <person name="Shen X."/>
            <person name="Li Y."/>
            <person name="Li Y."/>
            <person name="Wang S."/>
            <person name="Li R."/>
            <person name="Zhang H."/>
            <person name="Shen G."/>
            <person name="Guo B."/>
            <person name="Wei J."/>
            <person name="Xu J."/>
            <person name="St-Pierre B."/>
            <person name="Chen S."/>
            <person name="Sun C."/>
        </authorList>
    </citation>
    <scope>NUCLEOTIDE SEQUENCE [LARGE SCALE GENOMIC DNA]</scope>
</reference>
<evidence type="ECO:0000313" key="2">
    <source>
        <dbReference type="Proteomes" id="UP001060085"/>
    </source>
</evidence>
<evidence type="ECO:0000313" key="1">
    <source>
        <dbReference type="EMBL" id="KAI5669531.1"/>
    </source>
</evidence>
<gene>
    <name evidence="1" type="ORF">M9H77_19384</name>
</gene>
<accession>A0ACC0BA59</accession>